<accession>A0A2H3JGM3</accession>
<keyword evidence="1" id="KW-0256">Endoplasmic reticulum</keyword>
<keyword evidence="1" id="KW-0472">Membrane</keyword>
<feature type="compositionally biased region" description="Pro residues" evidence="2">
    <location>
        <begin position="211"/>
        <end position="220"/>
    </location>
</feature>
<evidence type="ECO:0000313" key="4">
    <source>
        <dbReference type="EMBL" id="PCH35157.1"/>
    </source>
</evidence>
<dbReference type="OMA" id="CGYFNPS"/>
<feature type="region of interest" description="Disordered" evidence="2">
    <location>
        <begin position="286"/>
        <end position="305"/>
    </location>
</feature>
<keyword evidence="1" id="KW-1133">Transmembrane helix</keyword>
<dbReference type="GO" id="GO:0071788">
    <property type="term" value="P:endoplasmic reticulum tubular network maintenance"/>
    <property type="evidence" value="ECO:0007669"/>
    <property type="project" value="UniProtKB-UniRule"/>
</dbReference>
<keyword evidence="1" id="KW-0862">Zinc</keyword>
<feature type="region of interest" description="Disordered" evidence="2">
    <location>
        <begin position="318"/>
        <end position="360"/>
    </location>
</feature>
<feature type="compositionally biased region" description="Polar residues" evidence="2">
    <location>
        <begin position="339"/>
        <end position="349"/>
    </location>
</feature>
<keyword evidence="5" id="KW-1185">Reference proteome</keyword>
<organism evidence="4 5">
    <name type="scientific">Wolfiporia cocos (strain MD-104)</name>
    <name type="common">Brown rot fungus</name>
    <dbReference type="NCBI Taxonomy" id="742152"/>
    <lineage>
        <taxon>Eukaryota</taxon>
        <taxon>Fungi</taxon>
        <taxon>Dikarya</taxon>
        <taxon>Basidiomycota</taxon>
        <taxon>Agaricomycotina</taxon>
        <taxon>Agaricomycetes</taxon>
        <taxon>Polyporales</taxon>
        <taxon>Phaeolaceae</taxon>
        <taxon>Wolfiporia</taxon>
    </lineage>
</organism>
<comment type="domain">
    <text evidence="1">The C4-type zinc finger motif is necessary both for its ER three-way tubular junction localization and formation.</text>
</comment>
<dbReference type="GO" id="GO:0008270">
    <property type="term" value="F:zinc ion binding"/>
    <property type="evidence" value="ECO:0007669"/>
    <property type="project" value="UniProtKB-KW"/>
</dbReference>
<evidence type="ECO:0000313" key="5">
    <source>
        <dbReference type="Proteomes" id="UP000218811"/>
    </source>
</evidence>
<proteinExistence type="inferred from homology"/>
<feature type="compositionally biased region" description="Polar residues" evidence="2">
    <location>
        <begin position="286"/>
        <end position="300"/>
    </location>
</feature>
<feature type="domain" description="Lunapark zinc ribbon" evidence="3">
    <location>
        <begin position="225"/>
        <end position="282"/>
    </location>
</feature>
<keyword evidence="1" id="KW-0812">Transmembrane</keyword>
<dbReference type="GO" id="GO:0098826">
    <property type="term" value="C:endoplasmic reticulum tubular network membrane"/>
    <property type="evidence" value="ECO:0007669"/>
    <property type="project" value="UniProtKB-UniRule"/>
</dbReference>
<evidence type="ECO:0000259" key="3">
    <source>
        <dbReference type="Pfam" id="PF10058"/>
    </source>
</evidence>
<dbReference type="InterPro" id="IPR040115">
    <property type="entry name" value="Lnp"/>
</dbReference>
<keyword evidence="1" id="KW-0863">Zinc-finger</keyword>
<sequence>MVSLFGWFKKGQPDDYEQILASLALDIQKRQTLLSEIRLRERRATLLFSVYALAFWAAWSALWYEELLPNISGHTQNSAFERAVKALPVYAGPVVILFVRRIVQIWYARTADAEEKSLVTLRKQQREKIEEIKKKTNYYSTRNLLERYGDATSPVNPEPSLRRRNPPPGLPATPQLQRAPPQLQHAPPQDLLETPNSAPVPLSPSLQQHLSPPPPRPQPAPRKQWYDKLADAILGDEDGASVSTAASRYALICQKCFAHNGLVKESQWEDAQYVCPKCGHFNPSARSLRQARSTSVSPTPGSRVLPTVPMQPLQLQMPEGTAPVAPGPAPNGVRARLPTQEQEGDTTVSEEGPSVMKVDS</sequence>
<dbReference type="Pfam" id="PF10058">
    <property type="entry name" value="Zn_ribbon_10"/>
    <property type="match status" value="1"/>
</dbReference>
<evidence type="ECO:0000256" key="2">
    <source>
        <dbReference type="SAM" id="MobiDB-lite"/>
    </source>
</evidence>
<comment type="similarity">
    <text evidence="1">Belongs to the lunapark family.</text>
</comment>
<protein>
    <recommendedName>
        <fullName evidence="1">Endoplasmic reticulum junction formation protein lunapark</fullName>
    </recommendedName>
</protein>
<comment type="function">
    <text evidence="1">Plays a role in determining ER morphology.</text>
</comment>
<dbReference type="PANTHER" id="PTHR22166:SF12">
    <property type="entry name" value="ENDOPLASMIC RETICULUM JUNCTION FORMATION PROTEIN LUNAPARK"/>
    <property type="match status" value="1"/>
</dbReference>
<comment type="caution">
    <text evidence="1">Lacks conserved residue(s) required for the propagation of feature annotation.</text>
</comment>
<dbReference type="OrthoDB" id="1725934at2759"/>
<dbReference type="PANTHER" id="PTHR22166">
    <property type="entry name" value="ENDOPLASMIC RETICULUM JUNCTION FORMATION PROTEIN LUNAPARK"/>
    <property type="match status" value="1"/>
</dbReference>
<dbReference type="EMBL" id="KB467843">
    <property type="protein sequence ID" value="PCH35157.1"/>
    <property type="molecule type" value="Genomic_DNA"/>
</dbReference>
<name>A0A2H3JGM3_WOLCO</name>
<dbReference type="AlphaFoldDB" id="A0A2H3JGM3"/>
<keyword evidence="1" id="KW-0479">Metal-binding</keyword>
<feature type="transmembrane region" description="Helical" evidence="1">
    <location>
        <begin position="44"/>
        <end position="63"/>
    </location>
</feature>
<dbReference type="GO" id="GO:1903373">
    <property type="term" value="P:positive regulation of endoplasmic reticulum tubular network organization"/>
    <property type="evidence" value="ECO:0007669"/>
    <property type="project" value="UniProtKB-UniRule"/>
</dbReference>
<feature type="compositionally biased region" description="Low complexity" evidence="2">
    <location>
        <begin position="199"/>
        <end position="210"/>
    </location>
</feature>
<dbReference type="Proteomes" id="UP000218811">
    <property type="component" value="Unassembled WGS sequence"/>
</dbReference>
<gene>
    <name evidence="4" type="ORF">WOLCODRAFT_166080</name>
</gene>
<feature type="region of interest" description="Disordered" evidence="2">
    <location>
        <begin position="148"/>
        <end position="222"/>
    </location>
</feature>
<evidence type="ECO:0000256" key="1">
    <source>
        <dbReference type="RuleBase" id="RU367073"/>
    </source>
</evidence>
<dbReference type="InterPro" id="IPR019273">
    <property type="entry name" value="Lunapark_Znf"/>
</dbReference>
<reference evidence="4 5" key="1">
    <citation type="journal article" date="2012" name="Science">
        <title>The Paleozoic origin of enzymatic lignin decomposition reconstructed from 31 fungal genomes.</title>
        <authorList>
            <person name="Floudas D."/>
            <person name="Binder M."/>
            <person name="Riley R."/>
            <person name="Barry K."/>
            <person name="Blanchette R.A."/>
            <person name="Henrissat B."/>
            <person name="Martinez A.T."/>
            <person name="Otillar R."/>
            <person name="Spatafora J.W."/>
            <person name="Yadav J.S."/>
            <person name="Aerts A."/>
            <person name="Benoit I."/>
            <person name="Boyd A."/>
            <person name="Carlson A."/>
            <person name="Copeland A."/>
            <person name="Coutinho P.M."/>
            <person name="de Vries R.P."/>
            <person name="Ferreira P."/>
            <person name="Findley K."/>
            <person name="Foster B."/>
            <person name="Gaskell J."/>
            <person name="Glotzer D."/>
            <person name="Gorecki P."/>
            <person name="Heitman J."/>
            <person name="Hesse C."/>
            <person name="Hori C."/>
            <person name="Igarashi K."/>
            <person name="Jurgens J.A."/>
            <person name="Kallen N."/>
            <person name="Kersten P."/>
            <person name="Kohler A."/>
            <person name="Kuees U."/>
            <person name="Kumar T.K.A."/>
            <person name="Kuo A."/>
            <person name="LaButti K."/>
            <person name="Larrondo L.F."/>
            <person name="Lindquist E."/>
            <person name="Ling A."/>
            <person name="Lombard V."/>
            <person name="Lucas S."/>
            <person name="Lundell T."/>
            <person name="Martin R."/>
            <person name="McLaughlin D.J."/>
            <person name="Morgenstern I."/>
            <person name="Morin E."/>
            <person name="Murat C."/>
            <person name="Nagy L.G."/>
            <person name="Nolan M."/>
            <person name="Ohm R.A."/>
            <person name="Patyshakuliyeva A."/>
            <person name="Rokas A."/>
            <person name="Ruiz-Duenas F.J."/>
            <person name="Sabat G."/>
            <person name="Salamov A."/>
            <person name="Samejima M."/>
            <person name="Schmutz J."/>
            <person name="Slot J.C."/>
            <person name="St John F."/>
            <person name="Stenlid J."/>
            <person name="Sun H."/>
            <person name="Sun S."/>
            <person name="Syed K."/>
            <person name="Tsang A."/>
            <person name="Wiebenga A."/>
            <person name="Young D."/>
            <person name="Pisabarro A."/>
            <person name="Eastwood D.C."/>
            <person name="Martin F."/>
            <person name="Cullen D."/>
            <person name="Grigoriev I.V."/>
            <person name="Hibbett D.S."/>
        </authorList>
    </citation>
    <scope>NUCLEOTIDE SEQUENCE [LARGE SCALE GENOMIC DNA]</scope>
    <source>
        <strain evidence="4 5">MD-104</strain>
    </source>
</reference>
<comment type="subcellular location">
    <subcellularLocation>
        <location evidence="1">Endoplasmic reticulum membrane</location>
        <topology evidence="1">Multi-pass membrane protein</topology>
    </subcellularLocation>
</comment>
<dbReference type="STRING" id="742152.A0A2H3JGM3"/>